<keyword evidence="3" id="KW-1185">Reference proteome</keyword>
<accession>A0A087CNI8</accession>
<protein>
    <recommendedName>
        <fullName evidence="4">Permeases of the major facilitator superfamily</fullName>
    </recommendedName>
</protein>
<evidence type="ECO:0008006" key="4">
    <source>
        <dbReference type="Google" id="ProtNLM"/>
    </source>
</evidence>
<name>A0A087CNI8_9BIFI</name>
<dbReference type="STRING" id="218140.BPSY_0025"/>
<keyword evidence="1" id="KW-0812">Transmembrane</keyword>
<keyword evidence="1" id="KW-1133">Transmembrane helix</keyword>
<feature type="transmembrane region" description="Helical" evidence="1">
    <location>
        <begin position="32"/>
        <end position="56"/>
    </location>
</feature>
<gene>
    <name evidence="2" type="ORF">BPSY_0025</name>
</gene>
<dbReference type="InterPro" id="IPR049713">
    <property type="entry name" value="Pr6Pr-like"/>
</dbReference>
<dbReference type="RefSeq" id="WP_033498066.1">
    <property type="nucleotide sequence ID" value="NZ_BAABVZ010000004.1"/>
</dbReference>
<organism evidence="2 3">
    <name type="scientific">Bifidobacterium psychraerophilum</name>
    <dbReference type="NCBI Taxonomy" id="218140"/>
    <lineage>
        <taxon>Bacteria</taxon>
        <taxon>Bacillati</taxon>
        <taxon>Actinomycetota</taxon>
        <taxon>Actinomycetes</taxon>
        <taxon>Bifidobacteriales</taxon>
        <taxon>Bifidobacteriaceae</taxon>
        <taxon>Bifidobacterium</taxon>
    </lineage>
</organism>
<comment type="caution">
    <text evidence="2">The sequence shown here is derived from an EMBL/GenBank/DDBJ whole genome shotgun (WGS) entry which is preliminary data.</text>
</comment>
<dbReference type="GeneID" id="98299295"/>
<reference evidence="2 3" key="1">
    <citation type="submission" date="2014-03" db="EMBL/GenBank/DDBJ databases">
        <title>Genomics of Bifidobacteria.</title>
        <authorList>
            <person name="Ventura M."/>
            <person name="Milani C."/>
            <person name="Lugli G.A."/>
        </authorList>
    </citation>
    <scope>NUCLEOTIDE SEQUENCE [LARGE SCALE GENOMIC DNA]</scope>
    <source>
        <strain evidence="2 3">LMG 21775</strain>
    </source>
</reference>
<dbReference type="eggNOG" id="COG2141">
    <property type="taxonomic scope" value="Bacteria"/>
</dbReference>
<feature type="transmembrane region" description="Helical" evidence="1">
    <location>
        <begin position="178"/>
        <end position="199"/>
    </location>
</feature>
<evidence type="ECO:0000313" key="3">
    <source>
        <dbReference type="Proteomes" id="UP000029050"/>
    </source>
</evidence>
<proteinExistence type="predicted"/>
<keyword evidence="1" id="KW-0472">Membrane</keyword>
<dbReference type="NCBIfam" id="NF038065">
    <property type="entry name" value="Pr6Pr"/>
    <property type="match status" value="1"/>
</dbReference>
<dbReference type="OrthoDB" id="9809977at2"/>
<evidence type="ECO:0000313" key="2">
    <source>
        <dbReference type="EMBL" id="KFI84838.1"/>
    </source>
</evidence>
<evidence type="ECO:0000256" key="1">
    <source>
        <dbReference type="SAM" id="Phobius"/>
    </source>
</evidence>
<feature type="transmembrane region" description="Helical" evidence="1">
    <location>
        <begin position="96"/>
        <end position="119"/>
    </location>
</feature>
<feature type="transmembrane region" description="Helical" evidence="1">
    <location>
        <begin position="7"/>
        <end position="26"/>
    </location>
</feature>
<sequence length="212" mass="23984">MRFIAALYRFVIAFFCFAGTYEAWLSGIGNRWVYFTVQTNILLGVVMLWAGAASLLKGIQPPAWIKGCLTLYIVVTGLVAWLVLPPANPATTAFAFGMMTTTMVHIIVPIMASVDFLLFDPHRRFPWHYTLSWLIYFPFYLAFVLIRAQIWPHSGPEAGGNPYPYGFIDLQELGWAKIGLNAVEYLGIFFVLALIIFLIDRILPKRTPLTVQ</sequence>
<feature type="transmembrane region" description="Helical" evidence="1">
    <location>
        <begin position="63"/>
        <end position="84"/>
    </location>
</feature>
<dbReference type="Proteomes" id="UP000029050">
    <property type="component" value="Unassembled WGS sequence"/>
</dbReference>
<dbReference type="AlphaFoldDB" id="A0A087CNI8"/>
<feature type="transmembrane region" description="Helical" evidence="1">
    <location>
        <begin position="131"/>
        <end position="150"/>
    </location>
</feature>
<dbReference type="EMBL" id="JGZI01000001">
    <property type="protein sequence ID" value="KFI84838.1"/>
    <property type="molecule type" value="Genomic_DNA"/>
</dbReference>